<keyword evidence="5" id="KW-1185">Reference proteome</keyword>
<dbReference type="InterPro" id="IPR018551">
    <property type="entry name" value="DUF2007"/>
</dbReference>
<dbReference type="Proteomes" id="UP001605261">
    <property type="component" value="Unassembled WGS sequence"/>
</dbReference>
<evidence type="ECO:0000256" key="1">
    <source>
        <dbReference type="SAM" id="MobiDB-lite"/>
    </source>
</evidence>
<sequence length="170" mass="18932">MRQIFSSQRVETVEGVATLLRDAGIDVRITNGRSYHSKRGSQFSYLDTSKATTHPTLWVVHADDQPRAREILRDARLLETTRRDHPIAEFAFRDQVGEVAPRRNWAWRIRIGLLLVIAAVAMVVVLRHRAAPTVAPAPTAQPAPSAAPAQPAQPAPPEDDEVRVRIQPAR</sequence>
<feature type="region of interest" description="Disordered" evidence="1">
    <location>
        <begin position="135"/>
        <end position="170"/>
    </location>
</feature>
<dbReference type="EMBL" id="JBHGCJ010000002">
    <property type="protein sequence ID" value="MFG6108445.1"/>
    <property type="molecule type" value="Genomic_DNA"/>
</dbReference>
<protein>
    <submittedName>
        <fullName evidence="4">Pathogenicity-like protein</fullName>
    </submittedName>
</protein>
<feature type="transmembrane region" description="Helical" evidence="2">
    <location>
        <begin position="111"/>
        <end position="130"/>
    </location>
</feature>
<feature type="compositionally biased region" description="Low complexity" evidence="1">
    <location>
        <begin position="135"/>
        <end position="150"/>
    </location>
</feature>
<dbReference type="Pfam" id="PF09413">
    <property type="entry name" value="DUF2007"/>
    <property type="match status" value="1"/>
</dbReference>
<reference evidence="4 5" key="1">
    <citation type="submission" date="2024-09" db="EMBL/GenBank/DDBJ databases">
        <authorList>
            <consortium name="All-Russian atlas of soil microorganisms"/>
            <consortium name="as a basis for the search for new antimicrobial producers and enzymes with unique properties"/>
            <person name="Sokolova E.A."/>
            <person name="Voronina E.N."/>
        </authorList>
    </citation>
    <scope>NUCLEOTIDE SEQUENCE [LARGE SCALE GENOMIC DNA]</scope>
    <source>
        <strain evidence="4 5">AF-22b-331.1</strain>
    </source>
</reference>
<keyword evidence="2" id="KW-0472">Membrane</keyword>
<organism evidence="4 5">
    <name type="scientific">Stenotrophomonas nematodicola</name>
    <dbReference type="NCBI Taxonomy" id="2656746"/>
    <lineage>
        <taxon>Bacteria</taxon>
        <taxon>Pseudomonadati</taxon>
        <taxon>Pseudomonadota</taxon>
        <taxon>Gammaproteobacteria</taxon>
        <taxon>Lysobacterales</taxon>
        <taxon>Lysobacteraceae</taxon>
        <taxon>Stenotrophomonas</taxon>
    </lineage>
</organism>
<comment type="caution">
    <text evidence="4">The sequence shown here is derived from an EMBL/GenBank/DDBJ whole genome shotgun (WGS) entry which is preliminary data.</text>
</comment>
<evidence type="ECO:0000259" key="3">
    <source>
        <dbReference type="Pfam" id="PF09413"/>
    </source>
</evidence>
<proteinExistence type="predicted"/>
<name>A0ABW7CU92_9GAMM</name>
<evidence type="ECO:0000313" key="5">
    <source>
        <dbReference type="Proteomes" id="UP001605261"/>
    </source>
</evidence>
<keyword evidence="2" id="KW-1133">Transmembrane helix</keyword>
<evidence type="ECO:0000313" key="4">
    <source>
        <dbReference type="EMBL" id="MFG6108445.1"/>
    </source>
</evidence>
<dbReference type="RefSeq" id="WP_394161637.1">
    <property type="nucleotide sequence ID" value="NZ_JBHGCJ010000002.1"/>
</dbReference>
<accession>A0ABW7CU92</accession>
<evidence type="ECO:0000256" key="2">
    <source>
        <dbReference type="SAM" id="Phobius"/>
    </source>
</evidence>
<feature type="domain" description="DUF2007" evidence="3">
    <location>
        <begin position="1"/>
        <end position="75"/>
    </location>
</feature>
<gene>
    <name evidence="4" type="ORF">ACEU0G_002385</name>
</gene>
<keyword evidence="2" id="KW-0812">Transmembrane</keyword>